<dbReference type="InterPro" id="IPR055342">
    <property type="entry name" value="MreC_beta-barrel_core"/>
</dbReference>
<organism evidence="6 7">
    <name type="scientific">Planobispora rosea</name>
    <dbReference type="NCBI Taxonomy" id="35762"/>
    <lineage>
        <taxon>Bacteria</taxon>
        <taxon>Bacillati</taxon>
        <taxon>Actinomycetota</taxon>
        <taxon>Actinomycetes</taxon>
        <taxon>Streptosporangiales</taxon>
        <taxon>Streptosporangiaceae</taxon>
        <taxon>Planobispora</taxon>
    </lineage>
</organism>
<evidence type="ECO:0000256" key="3">
    <source>
        <dbReference type="ARBA" id="ARBA00022960"/>
    </source>
</evidence>
<keyword evidence="7" id="KW-1185">Reference proteome</keyword>
<dbReference type="PANTHER" id="PTHR34138">
    <property type="entry name" value="CELL SHAPE-DETERMINING PROTEIN MREC"/>
    <property type="match status" value="1"/>
</dbReference>
<name>A0A8J3RY33_PLARO</name>
<evidence type="ECO:0000259" key="5">
    <source>
        <dbReference type="Pfam" id="PF04085"/>
    </source>
</evidence>
<dbReference type="OrthoDB" id="5196068at2"/>
<evidence type="ECO:0000256" key="4">
    <source>
        <dbReference type="ARBA" id="ARBA00032089"/>
    </source>
</evidence>
<comment type="similarity">
    <text evidence="1">Belongs to the MreC family.</text>
</comment>
<dbReference type="Gene3D" id="2.40.10.350">
    <property type="entry name" value="Rod shape-determining protein MreC, domain 2"/>
    <property type="match status" value="1"/>
</dbReference>
<feature type="domain" description="Rod shape-determining protein MreC beta-barrel core" evidence="5">
    <location>
        <begin position="106"/>
        <end position="244"/>
    </location>
</feature>
<evidence type="ECO:0000256" key="1">
    <source>
        <dbReference type="ARBA" id="ARBA00009369"/>
    </source>
</evidence>
<dbReference type="InterPro" id="IPR042175">
    <property type="entry name" value="Cell/Rod_MreC_2"/>
</dbReference>
<dbReference type="GO" id="GO:0008360">
    <property type="term" value="P:regulation of cell shape"/>
    <property type="evidence" value="ECO:0007669"/>
    <property type="project" value="UniProtKB-KW"/>
</dbReference>
<dbReference type="Gene3D" id="2.40.10.340">
    <property type="entry name" value="Rod shape-determining protein MreC, domain 1"/>
    <property type="match status" value="1"/>
</dbReference>
<dbReference type="PANTHER" id="PTHR34138:SF1">
    <property type="entry name" value="CELL SHAPE-DETERMINING PROTEIN MREC"/>
    <property type="match status" value="1"/>
</dbReference>
<evidence type="ECO:0000313" key="6">
    <source>
        <dbReference type="EMBL" id="GIH82735.1"/>
    </source>
</evidence>
<dbReference type="RefSeq" id="WP_068922662.1">
    <property type="nucleotide sequence ID" value="NZ_BMQP01000004.1"/>
</dbReference>
<accession>A0A8J3RY33</accession>
<protein>
    <recommendedName>
        <fullName evidence="2">Cell shape-determining protein MreC</fullName>
    </recommendedName>
    <alternativeName>
        <fullName evidence="4">Cell shape protein MreC</fullName>
    </alternativeName>
</protein>
<dbReference type="InterPro" id="IPR007221">
    <property type="entry name" value="MreC"/>
</dbReference>
<sequence length="252" mass="25883">MRVIRRHRLVLALAVTASAVLITLDVRDGTTALREWAASVAGPVQRLVAAIGRAPAGGEQRVRLAAARWTAQAMDGRNRRAEPIRTAPPRRPVATGQVIAFGAHGDTVAVDVGTRDGVHSGQMVVNADGLVGLVIEAGHSVSTVRLAADPASSVGVRVAGSREIGIVTGQGVRNGLLRLRLLAADAELRAGQRVETLGSAKAGPYLPGVPVGTVVRVEAGADPLVTTALVRPAVRFTALDVVGVTLGGGRAD</sequence>
<reference evidence="6" key="1">
    <citation type="submission" date="2021-01" db="EMBL/GenBank/DDBJ databases">
        <title>Whole genome shotgun sequence of Planobispora rosea NBRC 15558.</title>
        <authorList>
            <person name="Komaki H."/>
            <person name="Tamura T."/>
        </authorList>
    </citation>
    <scope>NUCLEOTIDE SEQUENCE</scope>
    <source>
        <strain evidence="6">NBRC 15558</strain>
    </source>
</reference>
<gene>
    <name evidence="6" type="ORF">Pro02_11430</name>
</gene>
<evidence type="ECO:0000256" key="2">
    <source>
        <dbReference type="ARBA" id="ARBA00013855"/>
    </source>
</evidence>
<dbReference type="EMBL" id="BOOI01000009">
    <property type="protein sequence ID" value="GIH82735.1"/>
    <property type="molecule type" value="Genomic_DNA"/>
</dbReference>
<dbReference type="Proteomes" id="UP000655044">
    <property type="component" value="Unassembled WGS sequence"/>
</dbReference>
<comment type="caution">
    <text evidence="6">The sequence shown here is derived from an EMBL/GenBank/DDBJ whole genome shotgun (WGS) entry which is preliminary data.</text>
</comment>
<keyword evidence="3" id="KW-0133">Cell shape</keyword>
<dbReference type="GO" id="GO:0005886">
    <property type="term" value="C:plasma membrane"/>
    <property type="evidence" value="ECO:0007669"/>
    <property type="project" value="TreeGrafter"/>
</dbReference>
<dbReference type="InterPro" id="IPR042177">
    <property type="entry name" value="Cell/Rod_1"/>
</dbReference>
<dbReference type="Pfam" id="PF04085">
    <property type="entry name" value="MreC"/>
    <property type="match status" value="1"/>
</dbReference>
<evidence type="ECO:0000313" key="7">
    <source>
        <dbReference type="Proteomes" id="UP000655044"/>
    </source>
</evidence>
<dbReference type="AlphaFoldDB" id="A0A8J3RY33"/>
<proteinExistence type="inferred from homology"/>